<dbReference type="KEGG" id="atw:C0099_11050"/>
<proteinExistence type="predicted"/>
<dbReference type="RefSeq" id="WP_102247466.1">
    <property type="nucleotide sequence ID" value="NZ_CP025682.1"/>
</dbReference>
<evidence type="ECO:0000313" key="2">
    <source>
        <dbReference type="Proteomes" id="UP000242205"/>
    </source>
</evidence>
<sequence length="264" mass="30269">MAVQLNADTSDMQRLMARLGKEGRRAVEIAMQEAVRKTGHLVIAAERREMRRVFDRPTRFTLNAFEISFPRAGGQIGARVQPKDGYWSRSDNYLQVQIEGGQRRTKAFERALKARGLLPDGWFAVPGAKATIDAYGNMSAGQIRQVLAWFSAAESGLAGSIQNMTHATRERRRRGTRKRAGYEYFAVVPGVNFVRGRRQTLHPGIYRRTTTGAGARSIEPILIFVRRMRYSRRFDFYGIGNKIVRDNYTRLFNARYQREMDKIR</sequence>
<accession>A0A2I6S854</accession>
<organism evidence="1 2">
    <name type="scientific">Pseudazoarcus pumilus</name>
    <dbReference type="NCBI Taxonomy" id="2067960"/>
    <lineage>
        <taxon>Bacteria</taxon>
        <taxon>Pseudomonadati</taxon>
        <taxon>Pseudomonadota</taxon>
        <taxon>Betaproteobacteria</taxon>
        <taxon>Rhodocyclales</taxon>
        <taxon>Zoogloeaceae</taxon>
        <taxon>Pseudazoarcus</taxon>
    </lineage>
</organism>
<dbReference type="EMBL" id="CP025682">
    <property type="protein sequence ID" value="AUN95417.1"/>
    <property type="molecule type" value="Genomic_DNA"/>
</dbReference>
<reference evidence="1 2" key="1">
    <citation type="submission" date="2018-01" db="EMBL/GenBank/DDBJ databases">
        <authorList>
            <person name="Fu G.-Y."/>
        </authorList>
    </citation>
    <scope>NUCLEOTIDE SEQUENCE [LARGE SCALE GENOMIC DNA]</scope>
    <source>
        <strain evidence="1 2">SY39</strain>
    </source>
</reference>
<keyword evidence="2" id="KW-1185">Reference proteome</keyword>
<protein>
    <submittedName>
        <fullName evidence="1">Uncharacterized protein</fullName>
    </submittedName>
</protein>
<name>A0A2I6S854_9RHOO</name>
<evidence type="ECO:0000313" key="1">
    <source>
        <dbReference type="EMBL" id="AUN95417.1"/>
    </source>
</evidence>
<gene>
    <name evidence="1" type="ORF">C0099_11050</name>
</gene>
<dbReference type="AlphaFoldDB" id="A0A2I6S854"/>
<dbReference type="Proteomes" id="UP000242205">
    <property type="component" value="Chromosome"/>
</dbReference>
<dbReference type="OrthoDB" id="6871774at2"/>